<dbReference type="KEGG" id="led:BBK82_07825"/>
<evidence type="ECO:0000256" key="1">
    <source>
        <dbReference type="SAM" id="Phobius"/>
    </source>
</evidence>
<sequence>MSLAPVITAIAAVVFVSCLLLRAFRQRRSEATSGRHSLAVSPYVGRHWRQPKQPPSPVLSHALKTVGTHGLGFIRESEAA</sequence>
<dbReference type="EMBL" id="CP016793">
    <property type="protein sequence ID" value="ANZ42568.1"/>
    <property type="molecule type" value="Genomic_DNA"/>
</dbReference>
<accession>A0A1B2HXV7</accession>
<gene>
    <name evidence="2" type="ORF">BBK82_07825</name>
</gene>
<organism evidence="2 3">
    <name type="scientific">Lentzea guizhouensis</name>
    <dbReference type="NCBI Taxonomy" id="1586287"/>
    <lineage>
        <taxon>Bacteria</taxon>
        <taxon>Bacillati</taxon>
        <taxon>Actinomycetota</taxon>
        <taxon>Actinomycetes</taxon>
        <taxon>Pseudonocardiales</taxon>
        <taxon>Pseudonocardiaceae</taxon>
        <taxon>Lentzea</taxon>
    </lineage>
</organism>
<feature type="transmembrane region" description="Helical" evidence="1">
    <location>
        <begin position="6"/>
        <end position="24"/>
    </location>
</feature>
<dbReference type="STRING" id="1586287.BBK82_07825"/>
<dbReference type="OrthoDB" id="3695567at2"/>
<name>A0A1B2HXV7_9PSEU</name>
<keyword evidence="3" id="KW-1185">Reference proteome</keyword>
<dbReference type="Proteomes" id="UP000093053">
    <property type="component" value="Chromosome"/>
</dbReference>
<keyword evidence="1" id="KW-0472">Membrane</keyword>
<keyword evidence="1" id="KW-1133">Transmembrane helix</keyword>
<evidence type="ECO:0000313" key="2">
    <source>
        <dbReference type="EMBL" id="ANZ42568.1"/>
    </source>
</evidence>
<proteinExistence type="predicted"/>
<dbReference type="RefSeq" id="WP_065920894.1">
    <property type="nucleotide sequence ID" value="NZ_CP016793.1"/>
</dbReference>
<reference evidence="2 3" key="1">
    <citation type="submission" date="2016-07" db="EMBL/GenBank/DDBJ databases">
        <title>Complete genome sequence of the Lentzea guizhouensis DHS C013.</title>
        <authorList>
            <person name="Cao C."/>
        </authorList>
    </citation>
    <scope>NUCLEOTIDE SEQUENCE [LARGE SCALE GENOMIC DNA]</scope>
    <source>
        <strain evidence="2 3">DHS C013</strain>
    </source>
</reference>
<protein>
    <submittedName>
        <fullName evidence="2">Uncharacterized protein</fullName>
    </submittedName>
</protein>
<dbReference type="AlphaFoldDB" id="A0A1B2HXV7"/>
<keyword evidence="1" id="KW-0812">Transmembrane</keyword>
<evidence type="ECO:0000313" key="3">
    <source>
        <dbReference type="Proteomes" id="UP000093053"/>
    </source>
</evidence>